<dbReference type="RefSeq" id="WP_188862139.1">
    <property type="nucleotide sequence ID" value="NZ_BMLT01000010.1"/>
</dbReference>
<dbReference type="Proteomes" id="UP000599578">
    <property type="component" value="Unassembled WGS sequence"/>
</dbReference>
<comment type="catalytic activity">
    <reaction evidence="4 7">
        <text>L-methionyl-[protein] + [thioredoxin]-disulfide + H2O = L-methionyl-(S)-S-oxide-[protein] + [thioredoxin]-dithiol</text>
        <dbReference type="Rhea" id="RHEA:14217"/>
        <dbReference type="Rhea" id="RHEA-COMP:10698"/>
        <dbReference type="Rhea" id="RHEA-COMP:10700"/>
        <dbReference type="Rhea" id="RHEA-COMP:12313"/>
        <dbReference type="Rhea" id="RHEA-COMP:12315"/>
        <dbReference type="ChEBI" id="CHEBI:15377"/>
        <dbReference type="ChEBI" id="CHEBI:16044"/>
        <dbReference type="ChEBI" id="CHEBI:29950"/>
        <dbReference type="ChEBI" id="CHEBI:44120"/>
        <dbReference type="ChEBI" id="CHEBI:50058"/>
        <dbReference type="EC" id="1.8.4.11"/>
    </reaction>
</comment>
<dbReference type="Pfam" id="PF01625">
    <property type="entry name" value="PMSR"/>
    <property type="match status" value="1"/>
</dbReference>
<evidence type="ECO:0000256" key="7">
    <source>
        <dbReference type="HAMAP-Rule" id="MF_01401"/>
    </source>
</evidence>
<comment type="caution">
    <text evidence="9">The sequence shown here is derived from an EMBL/GenBank/DDBJ whole genome shotgun (WGS) entry which is preliminary data.</text>
</comment>
<dbReference type="NCBIfam" id="TIGR00357">
    <property type="entry name" value="peptide-methionine (R)-S-oxide reductase MsrB"/>
    <property type="match status" value="1"/>
</dbReference>
<evidence type="ECO:0000256" key="1">
    <source>
        <dbReference type="ARBA" id="ARBA00023002"/>
    </source>
</evidence>
<dbReference type="InterPro" id="IPR036509">
    <property type="entry name" value="Met_Sox_Rdtase_MsrA_sf"/>
</dbReference>
<feature type="domain" description="MsrB" evidence="8">
    <location>
        <begin position="1"/>
        <end position="119"/>
    </location>
</feature>
<dbReference type="PANTHER" id="PTHR43774:SF1">
    <property type="entry name" value="PEPTIDE METHIONINE SULFOXIDE REDUCTASE MSRA 2"/>
    <property type="match status" value="1"/>
</dbReference>
<dbReference type="InterPro" id="IPR011057">
    <property type="entry name" value="Mss4-like_sf"/>
</dbReference>
<dbReference type="Pfam" id="PF01641">
    <property type="entry name" value="SelR"/>
    <property type="match status" value="1"/>
</dbReference>
<dbReference type="PROSITE" id="PS51790">
    <property type="entry name" value="MSRB"/>
    <property type="match status" value="1"/>
</dbReference>
<evidence type="ECO:0000256" key="2">
    <source>
        <dbReference type="ARBA" id="ARBA00023268"/>
    </source>
</evidence>
<comment type="catalytic activity">
    <reaction evidence="5">
        <text>L-methionyl-[protein] + [thioredoxin]-disulfide + H2O = L-methionyl-(R)-S-oxide-[protein] + [thioredoxin]-dithiol</text>
        <dbReference type="Rhea" id="RHEA:24164"/>
        <dbReference type="Rhea" id="RHEA-COMP:10698"/>
        <dbReference type="Rhea" id="RHEA-COMP:10700"/>
        <dbReference type="Rhea" id="RHEA-COMP:12313"/>
        <dbReference type="Rhea" id="RHEA-COMP:12314"/>
        <dbReference type="ChEBI" id="CHEBI:15377"/>
        <dbReference type="ChEBI" id="CHEBI:16044"/>
        <dbReference type="ChEBI" id="CHEBI:29950"/>
        <dbReference type="ChEBI" id="CHEBI:45764"/>
        <dbReference type="ChEBI" id="CHEBI:50058"/>
        <dbReference type="EC" id="1.8.4.12"/>
    </reaction>
</comment>
<dbReference type="Gene3D" id="3.30.1060.10">
    <property type="entry name" value="Peptide methionine sulphoxide reductase MsrA"/>
    <property type="match status" value="1"/>
</dbReference>
<dbReference type="HAMAP" id="MF_01401">
    <property type="entry name" value="MsrA"/>
    <property type="match status" value="1"/>
</dbReference>
<organism evidence="9 10">
    <name type="scientific">Marinobacterium nitratireducens</name>
    <dbReference type="NCBI Taxonomy" id="518897"/>
    <lineage>
        <taxon>Bacteria</taxon>
        <taxon>Pseudomonadati</taxon>
        <taxon>Pseudomonadota</taxon>
        <taxon>Gammaproteobacteria</taxon>
        <taxon>Oceanospirillales</taxon>
        <taxon>Oceanospirillaceae</taxon>
        <taxon>Marinobacterium</taxon>
    </lineage>
</organism>
<feature type="active site" evidence="7">
    <location>
        <position position="139"/>
    </location>
</feature>
<evidence type="ECO:0000256" key="5">
    <source>
        <dbReference type="ARBA" id="ARBA00048488"/>
    </source>
</evidence>
<comment type="function">
    <text evidence="3 7">Has an important function as a repair enzyme for proteins that have been inactivated by oxidation. Catalyzes the reversible oxidation-reduction of methionine sulfoxide in proteins to methionine.</text>
</comment>
<proteinExistence type="inferred from homology"/>
<dbReference type="GO" id="GO:0008113">
    <property type="term" value="F:peptide-methionine (S)-S-oxide reductase activity"/>
    <property type="evidence" value="ECO:0007669"/>
    <property type="project" value="UniProtKB-UniRule"/>
</dbReference>
<gene>
    <name evidence="7 9" type="primary">msrA</name>
    <name evidence="9" type="ORF">GCM10011348_37430</name>
</gene>
<dbReference type="SUPFAM" id="SSF51316">
    <property type="entry name" value="Mss4-like"/>
    <property type="match status" value="1"/>
</dbReference>
<keyword evidence="10" id="KW-1185">Reference proteome</keyword>
<dbReference type="Gene3D" id="2.170.150.20">
    <property type="entry name" value="Peptide methionine sulfoxide reductase"/>
    <property type="match status" value="1"/>
</dbReference>
<reference evidence="9 10" key="1">
    <citation type="journal article" date="2014" name="Int. J. Syst. Evol. Microbiol.">
        <title>Complete genome sequence of Corynebacterium casei LMG S-19264T (=DSM 44701T), isolated from a smear-ripened cheese.</title>
        <authorList>
            <consortium name="US DOE Joint Genome Institute (JGI-PGF)"/>
            <person name="Walter F."/>
            <person name="Albersmeier A."/>
            <person name="Kalinowski J."/>
            <person name="Ruckert C."/>
        </authorList>
    </citation>
    <scope>NUCLEOTIDE SEQUENCE [LARGE SCALE GENOMIC DNA]</scope>
    <source>
        <strain evidence="9 10">CGMCC 1.7286</strain>
    </source>
</reference>
<dbReference type="EMBL" id="BMLT01000010">
    <property type="protein sequence ID" value="GGO86478.1"/>
    <property type="molecule type" value="Genomic_DNA"/>
</dbReference>
<dbReference type="GO" id="GO:0033743">
    <property type="term" value="F:peptide-methionine (R)-S-oxide reductase activity"/>
    <property type="evidence" value="ECO:0007669"/>
    <property type="project" value="UniProtKB-EC"/>
</dbReference>
<dbReference type="InterPro" id="IPR002579">
    <property type="entry name" value="Met_Sox_Rdtase_MsrB_dom"/>
</dbReference>
<dbReference type="InterPro" id="IPR002569">
    <property type="entry name" value="Met_Sox_Rdtase_MsrA_dom"/>
</dbReference>
<dbReference type="PANTHER" id="PTHR43774">
    <property type="entry name" value="PEPTIDE METHIONINE SULFOXIDE REDUCTASE"/>
    <property type="match status" value="1"/>
</dbReference>
<sequence>MSYNDLTPEEKHIILDKGTERPFTGKYNDFFETGVYTCKQCNAPLYRSQDKFPSHCGWPSFDDEIEGAIRREVDADGRRTEILCANCGGHLGHVFEGEMLTAKNLRHCVNSVSMNFVSAEEIARRAGTSLKKAYFAGGCFWGVEHLMQQQAGVVSVVSGYMGGHKDDPSYREVCAKTTGHLEVVEVSYDPKQVDFEALAKLFFEIHDPTQVDGQGPDLGEQYASAIFCNDDEEKAVAQKLIDILESKGYDVVTKLLPMAPFWRAEEYHQDYYEKSGKVPYCHRYEKKF</sequence>
<keyword evidence="2" id="KW-0511">Multifunctional enzyme</keyword>
<evidence type="ECO:0000313" key="10">
    <source>
        <dbReference type="Proteomes" id="UP000599578"/>
    </source>
</evidence>
<comment type="catalytic activity">
    <reaction evidence="6 7">
        <text>[thioredoxin]-disulfide + L-methionine + H2O = L-methionine (S)-S-oxide + [thioredoxin]-dithiol</text>
        <dbReference type="Rhea" id="RHEA:19993"/>
        <dbReference type="Rhea" id="RHEA-COMP:10698"/>
        <dbReference type="Rhea" id="RHEA-COMP:10700"/>
        <dbReference type="ChEBI" id="CHEBI:15377"/>
        <dbReference type="ChEBI" id="CHEBI:29950"/>
        <dbReference type="ChEBI" id="CHEBI:50058"/>
        <dbReference type="ChEBI" id="CHEBI:57844"/>
        <dbReference type="ChEBI" id="CHEBI:58772"/>
        <dbReference type="EC" id="1.8.4.11"/>
    </reaction>
</comment>
<evidence type="ECO:0000313" key="9">
    <source>
        <dbReference type="EMBL" id="GGO86478.1"/>
    </source>
</evidence>
<name>A0A917ZN41_9GAMM</name>
<evidence type="ECO:0000256" key="3">
    <source>
        <dbReference type="ARBA" id="ARBA00024679"/>
    </source>
</evidence>
<dbReference type="SUPFAM" id="SSF55068">
    <property type="entry name" value="Peptide methionine sulfoxide reductase"/>
    <property type="match status" value="1"/>
</dbReference>
<keyword evidence="1 7" id="KW-0560">Oxidoreductase</keyword>
<protein>
    <recommendedName>
        <fullName evidence="7">Peptide methionine sulfoxide reductase MsrA</fullName>
        <shortName evidence="7">Protein-methionine-S-oxide reductase</shortName>
        <ecNumber evidence="7">1.8.4.11</ecNumber>
    </recommendedName>
    <alternativeName>
        <fullName evidence="7">Peptide-methionine (S)-S-oxide reductase</fullName>
        <shortName evidence="7">Peptide Met(O) reductase</shortName>
    </alternativeName>
</protein>
<dbReference type="NCBIfam" id="NF004042">
    <property type="entry name" value="PRK05550.1"/>
    <property type="match status" value="1"/>
</dbReference>
<evidence type="ECO:0000256" key="4">
    <source>
        <dbReference type="ARBA" id="ARBA00047806"/>
    </source>
</evidence>
<evidence type="ECO:0000256" key="6">
    <source>
        <dbReference type="ARBA" id="ARBA00048782"/>
    </source>
</evidence>
<dbReference type="NCBIfam" id="NF004036">
    <property type="entry name" value="PRK05508.1"/>
    <property type="match status" value="1"/>
</dbReference>
<dbReference type="NCBIfam" id="TIGR00401">
    <property type="entry name" value="msrA"/>
    <property type="match status" value="1"/>
</dbReference>
<comment type="similarity">
    <text evidence="7">Belongs to the MsrA Met sulfoxide reductase family.</text>
</comment>
<evidence type="ECO:0000259" key="8">
    <source>
        <dbReference type="PROSITE" id="PS51790"/>
    </source>
</evidence>
<accession>A0A917ZN41</accession>
<dbReference type="AlphaFoldDB" id="A0A917ZN41"/>
<dbReference type="EC" id="1.8.4.11" evidence="7"/>